<keyword evidence="4" id="KW-0963">Cytoplasm</keyword>
<reference evidence="11" key="1">
    <citation type="submission" date="2021-02" db="EMBL/GenBank/DDBJ databases">
        <authorList>
            <person name="Nowell W R."/>
        </authorList>
    </citation>
    <scope>NUCLEOTIDE SEQUENCE</scope>
</reference>
<feature type="non-terminal residue" evidence="11">
    <location>
        <position position="421"/>
    </location>
</feature>
<dbReference type="GO" id="GO:0000132">
    <property type="term" value="P:establishment of mitotic spindle orientation"/>
    <property type="evidence" value="ECO:0007669"/>
    <property type="project" value="TreeGrafter"/>
</dbReference>
<gene>
    <name evidence="11" type="ORF">BYL167_LOCUS16575</name>
</gene>
<feature type="compositionally biased region" description="Polar residues" evidence="9">
    <location>
        <begin position="349"/>
        <end position="360"/>
    </location>
</feature>
<accession>A0A8S2PJ53</accession>
<feature type="compositionally biased region" description="Basic residues" evidence="9">
    <location>
        <begin position="338"/>
        <end position="348"/>
    </location>
</feature>
<sequence length="421" mass="47527">DSLSTFETQLNRALEQNALLENELDEKQQLTETVQRLRDETRDLREELDVLHKTNTEKTMNAMNAPVKGTPIVNSSRMKSILSEAAASGTTPTHDSTYRQGLSNGHHKVPSSLHGYKNGVTTPSTPKPPSLSSVTDFNRNTIPGSPSLSTEQPITTNINSPNGYTTTLPNDFTQPLSIPTRLQSLNLINEAFRRFSAIEATLAAQRKQSQMTSSSISSHRSRMNPTGNNSTTKQQQQQNNESTMAQAQSGYIYIYNQSVMSGTKKSTTIISANKKREEIANKTYTVERLLKHRKRKGSVEYLVKWKHYDKSHNSWEPAGNILDKSLIDSYKKQTKSSSRRTLSLKKSVRNQNDELSPTKNESVHNFDEKLEKEDDDYTKQEKMTNSTTIDYWYPPICNKKAKIAITDITSDNVTITFRELI</sequence>
<feature type="compositionally biased region" description="Polar residues" evidence="9">
    <location>
        <begin position="88"/>
        <end position="103"/>
    </location>
</feature>
<evidence type="ECO:0000256" key="8">
    <source>
        <dbReference type="SAM" id="Coils"/>
    </source>
</evidence>
<feature type="domain" description="Chromo" evidence="10">
    <location>
        <begin position="284"/>
        <end position="342"/>
    </location>
</feature>
<dbReference type="GO" id="GO:0000776">
    <property type="term" value="C:kinetochore"/>
    <property type="evidence" value="ECO:0007669"/>
    <property type="project" value="TreeGrafter"/>
</dbReference>
<dbReference type="GO" id="GO:0051642">
    <property type="term" value="P:centrosome localization"/>
    <property type="evidence" value="ECO:0007669"/>
    <property type="project" value="TreeGrafter"/>
</dbReference>
<dbReference type="InterPro" id="IPR023780">
    <property type="entry name" value="Chromo_domain"/>
</dbReference>
<name>A0A8S2PJ53_9BILA</name>
<dbReference type="PANTHER" id="PTHR10921">
    <property type="entry name" value="NUCLEAR DISTRIBUTION PROTEIN NUDE HOMOLOG 1"/>
    <property type="match status" value="1"/>
</dbReference>
<organism evidence="11 12">
    <name type="scientific">Rotaria magnacalcarata</name>
    <dbReference type="NCBI Taxonomy" id="392030"/>
    <lineage>
        <taxon>Eukaryota</taxon>
        <taxon>Metazoa</taxon>
        <taxon>Spiralia</taxon>
        <taxon>Gnathifera</taxon>
        <taxon>Rotifera</taxon>
        <taxon>Eurotatoria</taxon>
        <taxon>Bdelloidea</taxon>
        <taxon>Philodinida</taxon>
        <taxon>Philodinidae</taxon>
        <taxon>Rotaria</taxon>
    </lineage>
</organism>
<dbReference type="GO" id="GO:0008017">
    <property type="term" value="F:microtubule binding"/>
    <property type="evidence" value="ECO:0007669"/>
    <property type="project" value="InterPro"/>
</dbReference>
<evidence type="ECO:0000259" key="10">
    <source>
        <dbReference type="PROSITE" id="PS50013"/>
    </source>
</evidence>
<dbReference type="PANTHER" id="PTHR10921:SF1">
    <property type="entry name" value="NUCLEAR DISTRIBUTION PROTEIN NUDE HOMOLOG"/>
    <property type="match status" value="1"/>
</dbReference>
<dbReference type="SUPFAM" id="SSF54160">
    <property type="entry name" value="Chromo domain-like"/>
    <property type="match status" value="1"/>
</dbReference>
<dbReference type="PROSITE" id="PS50013">
    <property type="entry name" value="CHROMO_2"/>
    <property type="match status" value="1"/>
</dbReference>
<dbReference type="SMART" id="SM00298">
    <property type="entry name" value="CHROMO"/>
    <property type="match status" value="1"/>
</dbReference>
<dbReference type="InterPro" id="IPR016197">
    <property type="entry name" value="Chromo-like_dom_sf"/>
</dbReference>
<dbReference type="GO" id="GO:0047496">
    <property type="term" value="P:vesicle transport along microtubule"/>
    <property type="evidence" value="ECO:0007669"/>
    <property type="project" value="TreeGrafter"/>
</dbReference>
<evidence type="ECO:0000313" key="11">
    <source>
        <dbReference type="EMBL" id="CAF4053889.1"/>
    </source>
</evidence>
<feature type="compositionally biased region" description="Polar residues" evidence="9">
    <location>
        <begin position="136"/>
        <end position="163"/>
    </location>
</feature>
<protein>
    <recommendedName>
        <fullName evidence="10">Chromo domain-containing protein</fullName>
    </recommendedName>
</protein>
<dbReference type="GO" id="GO:0007020">
    <property type="term" value="P:microtubule nucleation"/>
    <property type="evidence" value="ECO:0007669"/>
    <property type="project" value="TreeGrafter"/>
</dbReference>
<keyword evidence="7" id="KW-0206">Cytoskeleton</keyword>
<comment type="subcellular location">
    <subcellularLocation>
        <location evidence="2">Cytoplasm</location>
        <location evidence="2">Cytoskeleton</location>
        <location evidence="2">Microtubule organizing center</location>
        <location evidence="2">Centrosome</location>
    </subcellularLocation>
    <subcellularLocation>
        <location evidence="1">Cytoplasm</location>
        <location evidence="1">Cytoskeleton</location>
        <location evidence="1">Spindle</location>
    </subcellularLocation>
</comment>
<feature type="region of interest" description="Disordered" evidence="9">
    <location>
        <begin position="204"/>
        <end position="244"/>
    </location>
</feature>
<evidence type="ECO:0000256" key="3">
    <source>
        <dbReference type="ARBA" id="ARBA00007429"/>
    </source>
</evidence>
<feature type="compositionally biased region" description="Low complexity" evidence="9">
    <location>
        <begin position="226"/>
        <end position="243"/>
    </location>
</feature>
<dbReference type="AlphaFoldDB" id="A0A8S2PJ53"/>
<dbReference type="GO" id="GO:0005819">
    <property type="term" value="C:spindle"/>
    <property type="evidence" value="ECO:0007669"/>
    <property type="project" value="UniProtKB-SubCell"/>
</dbReference>
<evidence type="ECO:0000256" key="6">
    <source>
        <dbReference type="ARBA" id="ARBA00023054"/>
    </source>
</evidence>
<keyword evidence="6 8" id="KW-0175">Coiled coil</keyword>
<dbReference type="InterPro" id="IPR000953">
    <property type="entry name" value="Chromo/chromo_shadow_dom"/>
</dbReference>
<feature type="coiled-coil region" evidence="8">
    <location>
        <begin position="3"/>
        <end position="54"/>
    </location>
</feature>
<dbReference type="InterPro" id="IPR033773">
    <property type="entry name" value="CBX7_C"/>
</dbReference>
<dbReference type="GO" id="GO:0005874">
    <property type="term" value="C:microtubule"/>
    <property type="evidence" value="ECO:0007669"/>
    <property type="project" value="UniProtKB-KW"/>
</dbReference>
<dbReference type="GO" id="GO:0007059">
    <property type="term" value="P:chromosome segregation"/>
    <property type="evidence" value="ECO:0007669"/>
    <property type="project" value="TreeGrafter"/>
</dbReference>
<dbReference type="Gene3D" id="2.40.50.40">
    <property type="match status" value="1"/>
</dbReference>
<evidence type="ECO:0000256" key="5">
    <source>
        <dbReference type="ARBA" id="ARBA00022701"/>
    </source>
</evidence>
<evidence type="ECO:0000256" key="9">
    <source>
        <dbReference type="SAM" id="MobiDB-lite"/>
    </source>
</evidence>
<dbReference type="Gene3D" id="6.10.250.1080">
    <property type="match status" value="1"/>
</dbReference>
<evidence type="ECO:0000256" key="7">
    <source>
        <dbReference type="ARBA" id="ARBA00023212"/>
    </source>
</evidence>
<proteinExistence type="inferred from homology"/>
<dbReference type="Proteomes" id="UP000681967">
    <property type="component" value="Unassembled WGS sequence"/>
</dbReference>
<comment type="caution">
    <text evidence="11">The sequence shown here is derived from an EMBL/GenBank/DDBJ whole genome shotgun (WGS) entry which is preliminary data.</text>
</comment>
<evidence type="ECO:0000313" key="12">
    <source>
        <dbReference type="Proteomes" id="UP000681967"/>
    </source>
</evidence>
<dbReference type="GO" id="GO:0007100">
    <property type="term" value="P:mitotic centrosome separation"/>
    <property type="evidence" value="ECO:0007669"/>
    <property type="project" value="TreeGrafter"/>
</dbReference>
<evidence type="ECO:0000256" key="4">
    <source>
        <dbReference type="ARBA" id="ARBA00022490"/>
    </source>
</evidence>
<dbReference type="Pfam" id="PF17218">
    <property type="entry name" value="CBX7_C"/>
    <property type="match status" value="1"/>
</dbReference>
<dbReference type="GO" id="GO:0005871">
    <property type="term" value="C:kinesin complex"/>
    <property type="evidence" value="ECO:0007669"/>
    <property type="project" value="TreeGrafter"/>
</dbReference>
<keyword evidence="5" id="KW-0493">Microtubule</keyword>
<feature type="compositionally biased region" description="Low complexity" evidence="9">
    <location>
        <begin position="209"/>
        <end position="218"/>
    </location>
</feature>
<feature type="region of interest" description="Disordered" evidence="9">
    <location>
        <begin position="338"/>
        <end position="380"/>
    </location>
</feature>
<evidence type="ECO:0000256" key="2">
    <source>
        <dbReference type="ARBA" id="ARBA00004300"/>
    </source>
</evidence>
<dbReference type="GO" id="GO:0005813">
    <property type="term" value="C:centrosome"/>
    <property type="evidence" value="ECO:0007669"/>
    <property type="project" value="UniProtKB-SubCell"/>
</dbReference>
<dbReference type="Pfam" id="PF04880">
    <property type="entry name" value="NUDE_C"/>
    <property type="match status" value="1"/>
</dbReference>
<comment type="similarity">
    <text evidence="3">Belongs to the nudE family.</text>
</comment>
<evidence type="ECO:0000256" key="1">
    <source>
        <dbReference type="ARBA" id="ARBA00004186"/>
    </source>
</evidence>
<dbReference type="InterPro" id="IPR006964">
    <property type="entry name" value="NUDE_dom"/>
</dbReference>
<feature type="compositionally biased region" description="Basic and acidic residues" evidence="9">
    <location>
        <begin position="361"/>
        <end position="380"/>
    </location>
</feature>
<dbReference type="InterPro" id="IPR033494">
    <property type="entry name" value="NUDE"/>
</dbReference>
<feature type="region of interest" description="Disordered" evidence="9">
    <location>
        <begin position="86"/>
        <end position="163"/>
    </location>
</feature>
<dbReference type="EMBL" id="CAJOBH010006361">
    <property type="protein sequence ID" value="CAF4053889.1"/>
    <property type="molecule type" value="Genomic_DNA"/>
</dbReference>
<dbReference type="Pfam" id="PF00385">
    <property type="entry name" value="Chromo"/>
    <property type="match status" value="1"/>
</dbReference>